<feature type="transmembrane region" description="Helical" evidence="1">
    <location>
        <begin position="71"/>
        <end position="91"/>
    </location>
</feature>
<evidence type="ECO:0000256" key="1">
    <source>
        <dbReference type="SAM" id="Phobius"/>
    </source>
</evidence>
<dbReference type="PROSITE" id="PS51257">
    <property type="entry name" value="PROKAR_LIPOPROTEIN"/>
    <property type="match status" value="1"/>
</dbReference>
<keyword evidence="1" id="KW-0812">Transmembrane</keyword>
<protein>
    <submittedName>
        <fullName evidence="3">Uncharacterized protein</fullName>
    </submittedName>
</protein>
<accession>A0A832I723</accession>
<comment type="caution">
    <text evidence="3">The sequence shown here is derived from an EMBL/GenBank/DDBJ whole genome shotgun (WGS) entry which is preliminary data.</text>
</comment>
<feature type="chain" id="PRO_5032355835" evidence="2">
    <location>
        <begin position="31"/>
        <end position="92"/>
    </location>
</feature>
<reference evidence="3" key="1">
    <citation type="journal article" date="2020" name="mSystems">
        <title>Genome- and Community-Level Interaction Insights into Carbon Utilization and Element Cycling Functions of Hydrothermarchaeota in Hydrothermal Sediment.</title>
        <authorList>
            <person name="Zhou Z."/>
            <person name="Liu Y."/>
            <person name="Xu W."/>
            <person name="Pan J."/>
            <person name="Luo Z.H."/>
            <person name="Li M."/>
        </authorList>
    </citation>
    <scope>NUCLEOTIDE SEQUENCE [LARGE SCALE GENOMIC DNA]</scope>
    <source>
        <strain evidence="3">SpSt-381</strain>
    </source>
</reference>
<keyword evidence="1" id="KW-1133">Transmembrane helix</keyword>
<gene>
    <name evidence="3" type="ORF">ENR23_10255</name>
</gene>
<dbReference type="AlphaFoldDB" id="A0A832I723"/>
<keyword evidence="2" id="KW-0732">Signal</keyword>
<organism evidence="3">
    <name type="scientific">Eiseniibacteriota bacterium</name>
    <dbReference type="NCBI Taxonomy" id="2212470"/>
    <lineage>
        <taxon>Bacteria</taxon>
        <taxon>Candidatus Eiseniibacteriota</taxon>
    </lineage>
</organism>
<feature type="signal peptide" evidence="2">
    <location>
        <begin position="1"/>
        <end position="30"/>
    </location>
</feature>
<keyword evidence="1" id="KW-0472">Membrane</keyword>
<name>A0A832I723_UNCEI</name>
<sequence length="92" mass="9326">MIRHPRRAAPALVLALALACAFATSAPARAQSLDPASDPSLTSQEVFTHGAAAVGCGLALRYFTPLMTLSPLGGALIVASVCVFALFEAAAT</sequence>
<dbReference type="EMBL" id="DSQF01000020">
    <property type="protein sequence ID" value="HGZ43788.1"/>
    <property type="molecule type" value="Genomic_DNA"/>
</dbReference>
<evidence type="ECO:0000256" key="2">
    <source>
        <dbReference type="SAM" id="SignalP"/>
    </source>
</evidence>
<proteinExistence type="predicted"/>
<evidence type="ECO:0000313" key="3">
    <source>
        <dbReference type="EMBL" id="HGZ43788.1"/>
    </source>
</evidence>